<keyword evidence="5" id="KW-1185">Reference proteome</keyword>
<dbReference type="CDD" id="cd06821">
    <property type="entry name" value="PLPDE_III_D-TA"/>
    <property type="match status" value="1"/>
</dbReference>
<dbReference type="SUPFAM" id="SSF51419">
    <property type="entry name" value="PLP-binding barrel"/>
    <property type="match status" value="1"/>
</dbReference>
<organism evidence="4 5">
    <name type="scientific">Mucilaginibacter pallidiroseus</name>
    <dbReference type="NCBI Taxonomy" id="2599295"/>
    <lineage>
        <taxon>Bacteria</taxon>
        <taxon>Pseudomonadati</taxon>
        <taxon>Bacteroidota</taxon>
        <taxon>Sphingobacteriia</taxon>
        <taxon>Sphingobacteriales</taxon>
        <taxon>Sphingobacteriaceae</taxon>
        <taxon>Mucilaginibacter</taxon>
    </lineage>
</organism>
<evidence type="ECO:0000259" key="3">
    <source>
        <dbReference type="SMART" id="SM01119"/>
    </source>
</evidence>
<feature type="domain" description="D-serine dehydratase-like" evidence="3">
    <location>
        <begin position="260"/>
        <end position="350"/>
    </location>
</feature>
<dbReference type="RefSeq" id="WP_146380293.1">
    <property type="nucleotide sequence ID" value="NZ_VOEJ01000001.1"/>
</dbReference>
<dbReference type="GO" id="GO:0008721">
    <property type="term" value="F:D-serine ammonia-lyase activity"/>
    <property type="evidence" value="ECO:0007669"/>
    <property type="project" value="TreeGrafter"/>
</dbReference>
<dbReference type="InterPro" id="IPR001608">
    <property type="entry name" value="Ala_racemase_N"/>
</dbReference>
<reference evidence="4 5" key="1">
    <citation type="submission" date="2019-07" db="EMBL/GenBank/DDBJ databases">
        <authorList>
            <person name="Kim J."/>
        </authorList>
    </citation>
    <scope>NUCLEOTIDE SEQUENCE [LARGE SCALE GENOMIC DNA]</scope>
    <source>
        <strain evidence="5">dk17</strain>
    </source>
</reference>
<comment type="similarity">
    <text evidence="1">Belongs to the DSD1 family.</text>
</comment>
<evidence type="ECO:0000313" key="5">
    <source>
        <dbReference type="Proteomes" id="UP000320042"/>
    </source>
</evidence>
<dbReference type="Proteomes" id="UP000320042">
    <property type="component" value="Unassembled WGS sequence"/>
</dbReference>
<dbReference type="Pfam" id="PF01168">
    <property type="entry name" value="Ala_racemase_N"/>
    <property type="match status" value="1"/>
</dbReference>
<proteinExistence type="inferred from homology"/>
<dbReference type="Gene3D" id="2.40.37.20">
    <property type="entry name" value="D-serine dehydratase-like domain"/>
    <property type="match status" value="1"/>
</dbReference>
<sequence length="369" mass="40919">MAANWFDIANTDAIDTPALVIYPERVQYNIDLLKTMIDDVARLRPHVKTHKSPQVSQLMIQAGITKFKCATIAEAEMLGQCKAPDVLLAYQPNDPKLHRFIELIKAYPDTAFSCLVDNMASAKAISKQGVANGLLIDVFIDLNVGMNRTGIAPAKAFALYQQVASLPSLTLKGLHAYDGHIHDHDYNERQLKLIGYMQQVLGLIEQIKKAGYPQPVLIAGGSPTFSILAKFPQLECSPGTFVYWDKGYQTAFEEQPFKTAALILGRVVSLPDDGKICIDIGHKSVSAENELNKRIYFLNAPDLKLIGQSEEHLVADGGRDYQFKVGDILYGLPHHICPTVALYERAIAIENGVPISEWFNTARDRKINI</sequence>
<dbReference type="InterPro" id="IPR051466">
    <property type="entry name" value="D-amino_acid_metab_enzyme"/>
</dbReference>
<dbReference type="InterPro" id="IPR026956">
    <property type="entry name" value="D-ser_dehydrat-like_dom"/>
</dbReference>
<comment type="caution">
    <text evidence="4">The sequence shown here is derived from an EMBL/GenBank/DDBJ whole genome shotgun (WGS) entry which is preliminary data.</text>
</comment>
<evidence type="ECO:0000256" key="1">
    <source>
        <dbReference type="ARBA" id="ARBA00005323"/>
    </source>
</evidence>
<dbReference type="Pfam" id="PF14031">
    <property type="entry name" value="D-ser_dehydrat"/>
    <property type="match status" value="1"/>
</dbReference>
<evidence type="ECO:0000256" key="2">
    <source>
        <dbReference type="ARBA" id="ARBA00023239"/>
    </source>
</evidence>
<dbReference type="SMART" id="SM01119">
    <property type="entry name" value="D-ser_dehydrat"/>
    <property type="match status" value="1"/>
</dbReference>
<dbReference type="PANTHER" id="PTHR28004">
    <property type="entry name" value="ZGC:162816-RELATED"/>
    <property type="match status" value="1"/>
</dbReference>
<dbReference type="InterPro" id="IPR029066">
    <property type="entry name" value="PLP-binding_barrel"/>
</dbReference>
<evidence type="ECO:0000313" key="4">
    <source>
        <dbReference type="EMBL" id="TWR31395.1"/>
    </source>
</evidence>
<dbReference type="EMBL" id="VOEJ01000001">
    <property type="protein sequence ID" value="TWR31395.1"/>
    <property type="molecule type" value="Genomic_DNA"/>
</dbReference>
<dbReference type="OrthoDB" id="9788869at2"/>
<accession>A0A563UJ65</accession>
<protein>
    <submittedName>
        <fullName evidence="4">D-TA family PLP-dependent enzyme</fullName>
    </submittedName>
</protein>
<dbReference type="InterPro" id="IPR042208">
    <property type="entry name" value="D-ser_dehydrat-like_sf"/>
</dbReference>
<dbReference type="PANTHER" id="PTHR28004:SF2">
    <property type="entry name" value="D-SERINE DEHYDRATASE"/>
    <property type="match status" value="1"/>
</dbReference>
<dbReference type="AlphaFoldDB" id="A0A563UJ65"/>
<dbReference type="Gene3D" id="3.20.20.10">
    <property type="entry name" value="Alanine racemase"/>
    <property type="match status" value="1"/>
</dbReference>
<gene>
    <name evidence="4" type="ORF">FPZ43_02655</name>
</gene>
<name>A0A563UJ65_9SPHI</name>
<keyword evidence="2" id="KW-0456">Lyase</keyword>
<dbReference type="GO" id="GO:0036088">
    <property type="term" value="P:D-serine catabolic process"/>
    <property type="evidence" value="ECO:0007669"/>
    <property type="project" value="TreeGrafter"/>
</dbReference>